<evidence type="ECO:0000256" key="1">
    <source>
        <dbReference type="ARBA" id="ARBA00004191"/>
    </source>
</evidence>
<evidence type="ECO:0000256" key="7">
    <source>
        <dbReference type="SAM" id="MobiDB-lite"/>
    </source>
</evidence>
<dbReference type="Proteomes" id="UP001156398">
    <property type="component" value="Unassembled WGS sequence"/>
</dbReference>
<accession>A0ABT6WAU3</accession>
<gene>
    <name evidence="10" type="ORF">POF43_033615</name>
</gene>
<dbReference type="RefSeq" id="WP_271323729.1">
    <property type="nucleotide sequence ID" value="NZ_JAAGKO020000102.1"/>
</dbReference>
<keyword evidence="5" id="KW-0130">Cell adhesion</keyword>
<feature type="region of interest" description="Disordered" evidence="7">
    <location>
        <begin position="145"/>
        <end position="171"/>
    </location>
</feature>
<keyword evidence="6" id="KW-0034">Amyloid</keyword>
<keyword evidence="8" id="KW-0812">Transmembrane</keyword>
<feature type="region of interest" description="Disordered" evidence="7">
    <location>
        <begin position="205"/>
        <end position="253"/>
    </location>
</feature>
<feature type="compositionally biased region" description="Pro residues" evidence="7">
    <location>
        <begin position="210"/>
        <end position="236"/>
    </location>
</feature>
<feature type="domain" description="Chaplin" evidence="9">
    <location>
        <begin position="39"/>
        <end position="79"/>
    </location>
</feature>
<evidence type="ECO:0000256" key="5">
    <source>
        <dbReference type="ARBA" id="ARBA00022889"/>
    </source>
</evidence>
<dbReference type="InterPro" id="IPR005528">
    <property type="entry name" value="ChpA-H"/>
</dbReference>
<evidence type="ECO:0000256" key="8">
    <source>
        <dbReference type="SAM" id="Phobius"/>
    </source>
</evidence>
<feature type="transmembrane region" description="Helical" evidence="8">
    <location>
        <begin position="267"/>
        <end position="285"/>
    </location>
</feature>
<keyword evidence="8" id="KW-0472">Membrane</keyword>
<name>A0ABT6WAU3_9ACTN</name>
<keyword evidence="3" id="KW-0964">Secreted</keyword>
<proteinExistence type="predicted"/>
<protein>
    <submittedName>
        <fullName evidence="10">Chaplin</fullName>
    </submittedName>
</protein>
<evidence type="ECO:0000259" key="9">
    <source>
        <dbReference type="PROSITE" id="PS51884"/>
    </source>
</evidence>
<dbReference type="Pfam" id="PF03777">
    <property type="entry name" value="ChpA-C"/>
    <property type="match status" value="3"/>
</dbReference>
<keyword evidence="2" id="KW-0134">Cell wall</keyword>
<keyword evidence="8" id="KW-1133">Transmembrane helix</keyword>
<evidence type="ECO:0000256" key="3">
    <source>
        <dbReference type="ARBA" id="ARBA00022525"/>
    </source>
</evidence>
<feature type="domain" description="Chaplin" evidence="9">
    <location>
        <begin position="164"/>
        <end position="204"/>
    </location>
</feature>
<evidence type="ECO:0000256" key="4">
    <source>
        <dbReference type="ARBA" id="ARBA00022729"/>
    </source>
</evidence>
<dbReference type="PROSITE" id="PS51884">
    <property type="entry name" value="CHAPLIN"/>
    <property type="match status" value="3"/>
</dbReference>
<comment type="caution">
    <text evidence="10">The sequence shown here is derived from an EMBL/GenBank/DDBJ whole genome shotgun (WGS) entry which is preliminary data.</text>
</comment>
<reference evidence="10 11" key="1">
    <citation type="submission" date="2023-05" db="EMBL/GenBank/DDBJ databases">
        <title>Streptantibioticus silvisoli sp. nov., acidotolerant actinomycetes 1 from pine litter.</title>
        <authorList>
            <person name="Swiecimska M."/>
            <person name="Golinska P."/>
            <person name="Sangal V."/>
            <person name="Wachnowicz B."/>
            <person name="Goodfellow M."/>
        </authorList>
    </citation>
    <scope>NUCLEOTIDE SEQUENCE [LARGE SCALE GENOMIC DNA]</scope>
    <source>
        <strain evidence="10 11">SL54</strain>
    </source>
</reference>
<keyword evidence="4" id="KW-0732">Signal</keyword>
<sequence>MRQVAKKGLITVIATGGVLAVTGGYAYADAGAAGSAAGSPGVLSGNTVQVPVHVPVNVCGNTVDIIGALNPAFGNHCANTSNGVAGTTGGGATATGASSNSPGVGSGNTVQVPVHAPVNACGNSANVVGALNPTFGNGCANTSQGGAGTTAGGSSTATGGSSNSPGVGSGNTVQVPVHVPVNACGNSVDVVGLLNPVFGNGCDNGGTPVTPAPPTVPTPPVTPTPPTPVSTPPATPHVPSQPVAPGPRHARPAPAQQMLAHTGVQEMGLMAATGAGALLGGFVLYRRGRAMRG</sequence>
<evidence type="ECO:0000313" key="10">
    <source>
        <dbReference type="EMBL" id="MDI5967605.1"/>
    </source>
</evidence>
<evidence type="ECO:0000256" key="2">
    <source>
        <dbReference type="ARBA" id="ARBA00022512"/>
    </source>
</evidence>
<evidence type="ECO:0000313" key="11">
    <source>
        <dbReference type="Proteomes" id="UP001156398"/>
    </source>
</evidence>
<evidence type="ECO:0000256" key="6">
    <source>
        <dbReference type="ARBA" id="ARBA00023087"/>
    </source>
</evidence>
<feature type="domain" description="Chaplin" evidence="9">
    <location>
        <begin position="101"/>
        <end position="141"/>
    </location>
</feature>
<organism evidence="10 11">
    <name type="scientific">Streptantibioticus silvisoli</name>
    <dbReference type="NCBI Taxonomy" id="2705255"/>
    <lineage>
        <taxon>Bacteria</taxon>
        <taxon>Bacillati</taxon>
        <taxon>Actinomycetota</taxon>
        <taxon>Actinomycetes</taxon>
        <taxon>Kitasatosporales</taxon>
        <taxon>Streptomycetaceae</taxon>
        <taxon>Streptantibioticus</taxon>
    </lineage>
</organism>
<feature type="compositionally biased region" description="Low complexity" evidence="7">
    <location>
        <begin position="152"/>
        <end position="171"/>
    </location>
</feature>
<comment type="subcellular location">
    <subcellularLocation>
        <location evidence="1">Secreted</location>
        <location evidence="1">Cell wall</location>
    </subcellularLocation>
</comment>
<dbReference type="EMBL" id="JAAGKO020000102">
    <property type="protein sequence ID" value="MDI5967605.1"/>
    <property type="molecule type" value="Genomic_DNA"/>
</dbReference>
<keyword evidence="11" id="KW-1185">Reference proteome</keyword>